<proteinExistence type="predicted"/>
<keyword evidence="1" id="KW-0472">Membrane</keyword>
<keyword evidence="1" id="KW-0812">Transmembrane</keyword>
<name>A0A5A7R3E8_STRAF</name>
<evidence type="ECO:0000313" key="2">
    <source>
        <dbReference type="EMBL" id="GER52313.1"/>
    </source>
</evidence>
<reference evidence="3" key="1">
    <citation type="journal article" date="2019" name="Curr. Biol.">
        <title>Genome Sequence of Striga asiatica Provides Insight into the Evolution of Plant Parasitism.</title>
        <authorList>
            <person name="Yoshida S."/>
            <person name="Kim S."/>
            <person name="Wafula E.K."/>
            <person name="Tanskanen J."/>
            <person name="Kim Y.M."/>
            <person name="Honaas L."/>
            <person name="Yang Z."/>
            <person name="Spallek T."/>
            <person name="Conn C.E."/>
            <person name="Ichihashi Y."/>
            <person name="Cheong K."/>
            <person name="Cui S."/>
            <person name="Der J.P."/>
            <person name="Gundlach H."/>
            <person name="Jiao Y."/>
            <person name="Hori C."/>
            <person name="Ishida J.K."/>
            <person name="Kasahara H."/>
            <person name="Kiba T."/>
            <person name="Kim M.S."/>
            <person name="Koo N."/>
            <person name="Laohavisit A."/>
            <person name="Lee Y.H."/>
            <person name="Lumba S."/>
            <person name="McCourt P."/>
            <person name="Mortimer J.C."/>
            <person name="Mutuku J.M."/>
            <person name="Nomura T."/>
            <person name="Sasaki-Sekimoto Y."/>
            <person name="Seto Y."/>
            <person name="Wang Y."/>
            <person name="Wakatake T."/>
            <person name="Sakakibara H."/>
            <person name="Demura T."/>
            <person name="Yamaguchi S."/>
            <person name="Yoneyama K."/>
            <person name="Manabe R.I."/>
            <person name="Nelson D.C."/>
            <person name="Schulman A.H."/>
            <person name="Timko M.P."/>
            <person name="dePamphilis C.W."/>
            <person name="Choi D."/>
            <person name="Shirasu K."/>
        </authorList>
    </citation>
    <scope>NUCLEOTIDE SEQUENCE [LARGE SCALE GENOMIC DNA]</scope>
    <source>
        <strain evidence="3">cv. UVA1</strain>
    </source>
</reference>
<dbReference type="Proteomes" id="UP000325081">
    <property type="component" value="Unassembled WGS sequence"/>
</dbReference>
<dbReference type="AlphaFoldDB" id="A0A5A7R3E8"/>
<sequence>MRLPEVGLLFCEIFFNFDRNFEGPFSNLFAILLGAGANGFSNVSLIMVVGFGALAILEMLVFGIFGKWGLEEDDEFEVFEEGEETEAKEDDEKEAKFEGLLVLRLSIL</sequence>
<organism evidence="2 3">
    <name type="scientific">Striga asiatica</name>
    <name type="common">Asiatic witchweed</name>
    <name type="synonym">Buchnera asiatica</name>
    <dbReference type="NCBI Taxonomy" id="4170"/>
    <lineage>
        <taxon>Eukaryota</taxon>
        <taxon>Viridiplantae</taxon>
        <taxon>Streptophyta</taxon>
        <taxon>Embryophyta</taxon>
        <taxon>Tracheophyta</taxon>
        <taxon>Spermatophyta</taxon>
        <taxon>Magnoliopsida</taxon>
        <taxon>eudicotyledons</taxon>
        <taxon>Gunneridae</taxon>
        <taxon>Pentapetalae</taxon>
        <taxon>asterids</taxon>
        <taxon>lamiids</taxon>
        <taxon>Lamiales</taxon>
        <taxon>Orobanchaceae</taxon>
        <taxon>Buchnereae</taxon>
        <taxon>Striga</taxon>
    </lineage>
</organism>
<evidence type="ECO:0000313" key="3">
    <source>
        <dbReference type="Proteomes" id="UP000325081"/>
    </source>
</evidence>
<feature type="non-terminal residue" evidence="2">
    <location>
        <position position="108"/>
    </location>
</feature>
<comment type="caution">
    <text evidence="2">The sequence shown here is derived from an EMBL/GenBank/DDBJ whole genome shotgun (WGS) entry which is preliminary data.</text>
</comment>
<keyword evidence="1" id="KW-1133">Transmembrane helix</keyword>
<dbReference type="EMBL" id="BKCP01010292">
    <property type="protein sequence ID" value="GER52313.1"/>
    <property type="molecule type" value="Genomic_DNA"/>
</dbReference>
<accession>A0A5A7R3E8</accession>
<gene>
    <name evidence="2" type="ORF">STAS_29759</name>
</gene>
<protein>
    <submittedName>
        <fullName evidence="2">Stage V sporulation protein AA</fullName>
    </submittedName>
</protein>
<evidence type="ECO:0000256" key="1">
    <source>
        <dbReference type="SAM" id="Phobius"/>
    </source>
</evidence>
<keyword evidence="3" id="KW-1185">Reference proteome</keyword>
<feature type="transmembrane region" description="Helical" evidence="1">
    <location>
        <begin position="28"/>
        <end position="57"/>
    </location>
</feature>